<evidence type="ECO:0000313" key="8">
    <source>
        <dbReference type="EMBL" id="HEA86816.1"/>
    </source>
</evidence>
<evidence type="ECO:0000256" key="1">
    <source>
        <dbReference type="ARBA" id="ARBA00004496"/>
    </source>
</evidence>
<dbReference type="Pfam" id="PF05103">
    <property type="entry name" value="DivIVA"/>
    <property type="match status" value="1"/>
</dbReference>
<dbReference type="InterPro" id="IPR007793">
    <property type="entry name" value="DivIVA_fam"/>
</dbReference>
<dbReference type="AlphaFoldDB" id="A0A7C1NNS2"/>
<dbReference type="PANTHER" id="PTHR35794">
    <property type="entry name" value="CELL DIVISION PROTEIN DIVIVA"/>
    <property type="match status" value="1"/>
</dbReference>
<evidence type="ECO:0000256" key="5">
    <source>
        <dbReference type="ARBA" id="ARBA00023054"/>
    </source>
</evidence>
<keyword evidence="4" id="KW-0132">Cell division</keyword>
<proteinExistence type="inferred from homology"/>
<dbReference type="PANTHER" id="PTHR35794:SF2">
    <property type="entry name" value="CELL DIVISION PROTEIN DIVIVA"/>
    <property type="match status" value="1"/>
</dbReference>
<name>A0A7C1NNS2_UNCW3</name>
<protein>
    <submittedName>
        <fullName evidence="8">DivIVA domain-containing protein</fullName>
    </submittedName>
</protein>
<evidence type="ECO:0000256" key="2">
    <source>
        <dbReference type="ARBA" id="ARBA00009008"/>
    </source>
</evidence>
<reference evidence="8" key="1">
    <citation type="journal article" date="2020" name="mSystems">
        <title>Genome- and Community-Level Interaction Insights into Carbon Utilization and Element Cycling Functions of Hydrothermarchaeota in Hydrothermal Sediment.</title>
        <authorList>
            <person name="Zhou Z."/>
            <person name="Liu Y."/>
            <person name="Xu W."/>
            <person name="Pan J."/>
            <person name="Luo Z.H."/>
            <person name="Li M."/>
        </authorList>
    </citation>
    <scope>NUCLEOTIDE SEQUENCE [LARGE SCALE GENOMIC DNA]</scope>
    <source>
        <strain evidence="8">SpSt-265</strain>
    </source>
</reference>
<evidence type="ECO:0000256" key="7">
    <source>
        <dbReference type="SAM" id="Coils"/>
    </source>
</evidence>
<comment type="similarity">
    <text evidence="2">Belongs to the DivIVA family.</text>
</comment>
<keyword evidence="6" id="KW-0131">Cell cycle</keyword>
<accession>A0A7C1NNS2</accession>
<evidence type="ECO:0000256" key="4">
    <source>
        <dbReference type="ARBA" id="ARBA00022618"/>
    </source>
</evidence>
<sequence length="156" mass="17890">MALTPLEIRKKTFALSLRGYAPKEVRAFLTVVATEFEELRKERATLAEKVDELSARVAAYEKTESLLKETLLTAQQVAEELKASAERERALMIERVKQEAERLQSDLQELKSRRALLLDEIRGIANTYLAIVERFEKENHDRVETKNSGKRSGDQE</sequence>
<dbReference type="EMBL" id="DSLG01000002">
    <property type="protein sequence ID" value="HEA86816.1"/>
    <property type="molecule type" value="Genomic_DNA"/>
</dbReference>
<comment type="caution">
    <text evidence="8">The sequence shown here is derived from an EMBL/GenBank/DDBJ whole genome shotgun (WGS) entry which is preliminary data.</text>
</comment>
<feature type="coiled-coil region" evidence="7">
    <location>
        <begin position="36"/>
        <end position="120"/>
    </location>
</feature>
<evidence type="ECO:0000256" key="6">
    <source>
        <dbReference type="ARBA" id="ARBA00023306"/>
    </source>
</evidence>
<comment type="subcellular location">
    <subcellularLocation>
        <location evidence="1">Cytoplasm</location>
    </subcellularLocation>
</comment>
<dbReference type="Gene3D" id="6.10.250.660">
    <property type="match status" value="1"/>
</dbReference>
<keyword evidence="3" id="KW-0963">Cytoplasm</keyword>
<keyword evidence="5 7" id="KW-0175">Coiled coil</keyword>
<dbReference type="InterPro" id="IPR019933">
    <property type="entry name" value="DivIVA_domain"/>
</dbReference>
<organism evidence="8">
    <name type="scientific">candidate division WOR-3 bacterium</name>
    <dbReference type="NCBI Taxonomy" id="2052148"/>
    <lineage>
        <taxon>Bacteria</taxon>
        <taxon>Bacteria division WOR-3</taxon>
    </lineage>
</organism>
<dbReference type="GO" id="GO:0051301">
    <property type="term" value="P:cell division"/>
    <property type="evidence" value="ECO:0007669"/>
    <property type="project" value="UniProtKB-KW"/>
</dbReference>
<gene>
    <name evidence="8" type="ORF">ENP94_02265</name>
</gene>
<dbReference type="GO" id="GO:0005737">
    <property type="term" value="C:cytoplasm"/>
    <property type="evidence" value="ECO:0007669"/>
    <property type="project" value="UniProtKB-SubCell"/>
</dbReference>
<evidence type="ECO:0000256" key="3">
    <source>
        <dbReference type="ARBA" id="ARBA00022490"/>
    </source>
</evidence>
<dbReference type="NCBIfam" id="TIGR03544">
    <property type="entry name" value="DivI1A_domain"/>
    <property type="match status" value="1"/>
</dbReference>